<dbReference type="InterPro" id="IPR007219">
    <property type="entry name" value="XnlR_reg_dom"/>
</dbReference>
<dbReference type="InterPro" id="IPR001138">
    <property type="entry name" value="Zn2Cys6_DnaBD"/>
</dbReference>
<feature type="region of interest" description="Disordered" evidence="7">
    <location>
        <begin position="487"/>
        <end position="522"/>
    </location>
</feature>
<reference evidence="9" key="1">
    <citation type="submission" date="2020-04" db="EMBL/GenBank/DDBJ databases">
        <title>Genome Assembly and Annotation of Botryosphaeria dothidea sdau 11-99, a Latent Pathogen of Apple Fruit Ring Rot in China.</title>
        <authorList>
            <person name="Yu C."/>
            <person name="Diao Y."/>
            <person name="Lu Q."/>
            <person name="Zhao J."/>
            <person name="Cui S."/>
            <person name="Peng C."/>
            <person name="He B."/>
            <person name="Liu H."/>
        </authorList>
    </citation>
    <scope>NUCLEOTIDE SEQUENCE [LARGE SCALE GENOMIC DNA]</scope>
    <source>
        <strain evidence="9">Sdau11-99</strain>
    </source>
</reference>
<dbReference type="InterPro" id="IPR051430">
    <property type="entry name" value="Fungal_TF_Env_Response"/>
</dbReference>
<evidence type="ECO:0000313" key="9">
    <source>
        <dbReference type="EMBL" id="KAF4307677.1"/>
    </source>
</evidence>
<dbReference type="OrthoDB" id="4236860at2759"/>
<accession>A0A8H4N9S2</accession>
<dbReference type="Proteomes" id="UP000572817">
    <property type="component" value="Unassembled WGS sequence"/>
</dbReference>
<dbReference type="PANTHER" id="PTHR31944:SF131">
    <property type="entry name" value="HEME-RESPONSIVE ZINC FINGER TRANSCRIPTION FACTOR HAP1"/>
    <property type="match status" value="1"/>
</dbReference>
<comment type="caution">
    <text evidence="9">The sequence shown here is derived from an EMBL/GenBank/DDBJ whole genome shotgun (WGS) entry which is preliminary data.</text>
</comment>
<keyword evidence="2" id="KW-0862">Zinc</keyword>
<dbReference type="CDD" id="cd00067">
    <property type="entry name" value="GAL4"/>
    <property type="match status" value="1"/>
</dbReference>
<organism evidence="9 10">
    <name type="scientific">Botryosphaeria dothidea</name>
    <dbReference type="NCBI Taxonomy" id="55169"/>
    <lineage>
        <taxon>Eukaryota</taxon>
        <taxon>Fungi</taxon>
        <taxon>Dikarya</taxon>
        <taxon>Ascomycota</taxon>
        <taxon>Pezizomycotina</taxon>
        <taxon>Dothideomycetes</taxon>
        <taxon>Dothideomycetes incertae sedis</taxon>
        <taxon>Botryosphaeriales</taxon>
        <taxon>Botryosphaeriaceae</taxon>
        <taxon>Botryosphaeria</taxon>
    </lineage>
</organism>
<protein>
    <recommendedName>
        <fullName evidence="8">Zn(2)-C6 fungal-type domain-containing protein</fullName>
    </recommendedName>
</protein>
<dbReference type="SUPFAM" id="SSF57701">
    <property type="entry name" value="Zn2/Cys6 DNA-binding domain"/>
    <property type="match status" value="1"/>
</dbReference>
<evidence type="ECO:0000256" key="2">
    <source>
        <dbReference type="ARBA" id="ARBA00022833"/>
    </source>
</evidence>
<dbReference type="AlphaFoldDB" id="A0A8H4N9S2"/>
<keyword evidence="3" id="KW-0805">Transcription regulation</keyword>
<evidence type="ECO:0000313" key="10">
    <source>
        <dbReference type="Proteomes" id="UP000572817"/>
    </source>
</evidence>
<evidence type="ECO:0000256" key="4">
    <source>
        <dbReference type="ARBA" id="ARBA00023125"/>
    </source>
</evidence>
<evidence type="ECO:0000256" key="7">
    <source>
        <dbReference type="SAM" id="MobiDB-lite"/>
    </source>
</evidence>
<dbReference type="PROSITE" id="PS00463">
    <property type="entry name" value="ZN2_CY6_FUNGAL_1"/>
    <property type="match status" value="1"/>
</dbReference>
<dbReference type="PROSITE" id="PS50048">
    <property type="entry name" value="ZN2_CY6_FUNGAL_2"/>
    <property type="match status" value="1"/>
</dbReference>
<keyword evidence="1" id="KW-0479">Metal-binding</keyword>
<dbReference type="GO" id="GO:0006351">
    <property type="term" value="P:DNA-templated transcription"/>
    <property type="evidence" value="ECO:0007669"/>
    <property type="project" value="InterPro"/>
</dbReference>
<dbReference type="GO" id="GO:0000978">
    <property type="term" value="F:RNA polymerase II cis-regulatory region sequence-specific DNA binding"/>
    <property type="evidence" value="ECO:0007669"/>
    <property type="project" value="TreeGrafter"/>
</dbReference>
<dbReference type="Pfam" id="PF04082">
    <property type="entry name" value="Fungal_trans"/>
    <property type="match status" value="1"/>
</dbReference>
<gene>
    <name evidence="9" type="ORF">GTA08_BOTSDO03992</name>
</gene>
<keyword evidence="5" id="KW-0804">Transcription</keyword>
<name>A0A8H4N9S2_9PEZI</name>
<feature type="region of interest" description="Disordered" evidence="7">
    <location>
        <begin position="1"/>
        <end position="25"/>
    </location>
</feature>
<dbReference type="CDD" id="cd12148">
    <property type="entry name" value="fungal_TF_MHR"/>
    <property type="match status" value="1"/>
</dbReference>
<dbReference type="Gene3D" id="4.10.240.10">
    <property type="entry name" value="Zn(2)-C6 fungal-type DNA-binding domain"/>
    <property type="match status" value="1"/>
</dbReference>
<dbReference type="GO" id="GO:0008270">
    <property type="term" value="F:zinc ion binding"/>
    <property type="evidence" value="ECO:0007669"/>
    <property type="project" value="InterPro"/>
</dbReference>
<dbReference type="EMBL" id="WWBZ02000022">
    <property type="protein sequence ID" value="KAF4307677.1"/>
    <property type="molecule type" value="Genomic_DNA"/>
</dbReference>
<dbReference type="Pfam" id="PF00172">
    <property type="entry name" value="Zn_clus"/>
    <property type="match status" value="1"/>
</dbReference>
<evidence type="ECO:0000256" key="5">
    <source>
        <dbReference type="ARBA" id="ARBA00023163"/>
    </source>
</evidence>
<feature type="compositionally biased region" description="Polar residues" evidence="7">
    <location>
        <begin position="91"/>
        <end position="113"/>
    </location>
</feature>
<evidence type="ECO:0000256" key="6">
    <source>
        <dbReference type="ARBA" id="ARBA00023242"/>
    </source>
</evidence>
<feature type="domain" description="Zn(2)-C6 fungal-type" evidence="8">
    <location>
        <begin position="26"/>
        <end position="58"/>
    </location>
</feature>
<dbReference type="InterPro" id="IPR036864">
    <property type="entry name" value="Zn2-C6_fun-type_DNA-bd_sf"/>
</dbReference>
<keyword evidence="10" id="KW-1185">Reference proteome</keyword>
<dbReference type="GO" id="GO:0005634">
    <property type="term" value="C:nucleus"/>
    <property type="evidence" value="ECO:0007669"/>
    <property type="project" value="TreeGrafter"/>
</dbReference>
<sequence length="773" mass="86474">MASPSNAPFPPDLNPRPKKKRRPALSCVTCRDRKLKCDKERPRCGRCVQTGPEQPCIYVENPGRAPPAGYAQREAQHHDYIHSAAARSVRQIDQNPQTTRSPLDATATSNDGTQHAEAPDLESRLARLEKILVQAVNQSALDKDAVEYAIASPLDTSTQNGSPQDVPPVVPKLPPMLRFDEDFMNYPGSYRGYGLTHPAMLVCKLTEMPAFMTRIRSENTMKAIQLKQRIEAWRAANMDSRDLWNDGSGFTSVIASLPPKEILDRLVYTYFDSFELEYPILDERKFIHAYEAAWEGPRFAPSPHLLMTLLLIVATTVNIFASQLAEPSPTIETGRASLRRYIHLSERWLVSRGTQSPELDTVRLYCLLVLAKRYNGFARDQIWTTAGSMVRVSMLAGLHALAWRPGLEHEACRNLWITVLELDLLTAVDSGMVPSVPISEFTRMAQAAQQRVSRANGNESSVPGYVQMALSLGLRAEICCMLNSNIPEPTGQRTTEQERKLKQHMSSTLSQSSRDPADTPGASNRQAFWVELSRAKFQKYLLMIYLPYTLEGPLQQKYPHYKKACSEIAINILSDHQALMEKSDFSICLRIDDVFQAGLVVCNEIYQPIKPGVPAMNQLTGYVSLIKPLLRSALNVLTQRLLYVGHWHGEYFLLCLAMGLVKTKTWPHKVAEYSRQVLDLLEESCMFITTPKTPSTHSPATQTTSWQSLAIPSHATPHVNETESAPLEVASDKDLFAGLDTVSDSFQDIIEFLGLSYPLDSLDATPNINLGLY</sequence>
<dbReference type="SMART" id="SM00066">
    <property type="entry name" value="GAL4"/>
    <property type="match status" value="1"/>
</dbReference>
<dbReference type="PANTHER" id="PTHR31944">
    <property type="entry name" value="HEME-RESPONSIVE ZINC FINGER TRANSCRIPTION FACTOR HAP1"/>
    <property type="match status" value="1"/>
</dbReference>
<evidence type="ECO:0000259" key="8">
    <source>
        <dbReference type="PROSITE" id="PS50048"/>
    </source>
</evidence>
<feature type="region of interest" description="Disordered" evidence="7">
    <location>
        <begin position="88"/>
        <end position="117"/>
    </location>
</feature>
<dbReference type="GO" id="GO:0001228">
    <property type="term" value="F:DNA-binding transcription activator activity, RNA polymerase II-specific"/>
    <property type="evidence" value="ECO:0007669"/>
    <property type="project" value="TreeGrafter"/>
</dbReference>
<proteinExistence type="predicted"/>
<keyword evidence="6" id="KW-0539">Nucleus</keyword>
<evidence type="ECO:0000256" key="1">
    <source>
        <dbReference type="ARBA" id="ARBA00022723"/>
    </source>
</evidence>
<evidence type="ECO:0000256" key="3">
    <source>
        <dbReference type="ARBA" id="ARBA00023015"/>
    </source>
</evidence>
<feature type="compositionally biased region" description="Polar residues" evidence="7">
    <location>
        <begin position="504"/>
        <end position="514"/>
    </location>
</feature>
<keyword evidence="4" id="KW-0238">DNA-binding</keyword>